<dbReference type="InterPro" id="IPR022398">
    <property type="entry name" value="Peptidase_S8_His-AS"/>
</dbReference>
<dbReference type="InterPro" id="IPR036852">
    <property type="entry name" value="Peptidase_S8/S53_dom_sf"/>
</dbReference>
<feature type="active site" description="Charge relay system" evidence="9">
    <location>
        <position position="141"/>
    </location>
</feature>
<evidence type="ECO:0000256" key="8">
    <source>
        <dbReference type="ARBA" id="ARBA00022837"/>
    </source>
</evidence>
<keyword evidence="4" id="KW-0964">Secreted</keyword>
<keyword evidence="10" id="KW-0732">Signal</keyword>
<accession>A0ABN0VUC3</accession>
<comment type="subcellular location">
    <subcellularLocation>
        <location evidence="2">Secreted</location>
    </subcellularLocation>
</comment>
<dbReference type="Gene3D" id="3.40.50.200">
    <property type="entry name" value="Peptidase S8/S53 domain"/>
    <property type="match status" value="1"/>
</dbReference>
<dbReference type="Proteomes" id="UP001500782">
    <property type="component" value="Unassembled WGS sequence"/>
</dbReference>
<reference evidence="12 13" key="1">
    <citation type="journal article" date="2019" name="Int. J. Syst. Evol. Microbiol.">
        <title>The Global Catalogue of Microorganisms (GCM) 10K type strain sequencing project: providing services to taxonomists for standard genome sequencing and annotation.</title>
        <authorList>
            <consortium name="The Broad Institute Genomics Platform"/>
            <consortium name="The Broad Institute Genome Sequencing Center for Infectious Disease"/>
            <person name="Wu L."/>
            <person name="Ma J."/>
        </authorList>
    </citation>
    <scope>NUCLEOTIDE SEQUENCE [LARGE SCALE GENOMIC DNA]</scope>
    <source>
        <strain evidence="12 13">JCM 9731</strain>
    </source>
</reference>
<feature type="signal peptide" evidence="10">
    <location>
        <begin position="1"/>
        <end position="24"/>
    </location>
</feature>
<protein>
    <submittedName>
        <fullName evidence="12">S8 family peptidase</fullName>
    </submittedName>
</protein>
<evidence type="ECO:0000256" key="9">
    <source>
        <dbReference type="PROSITE-ProRule" id="PRU01240"/>
    </source>
</evidence>
<keyword evidence="13" id="KW-1185">Reference proteome</keyword>
<feature type="domain" description="Peptidase S8/S53" evidence="11">
    <location>
        <begin position="132"/>
        <end position="395"/>
    </location>
</feature>
<gene>
    <name evidence="12" type="ORF">GCM10008967_05110</name>
</gene>
<evidence type="ECO:0000256" key="10">
    <source>
        <dbReference type="SAM" id="SignalP"/>
    </source>
</evidence>
<dbReference type="PROSITE" id="PS51257">
    <property type="entry name" value="PROKAR_LIPOPROTEIN"/>
    <property type="match status" value="1"/>
</dbReference>
<evidence type="ECO:0000313" key="12">
    <source>
        <dbReference type="EMBL" id="GAA0317518.1"/>
    </source>
</evidence>
<dbReference type="PRINTS" id="PR00723">
    <property type="entry name" value="SUBTILISIN"/>
</dbReference>
<name>A0ABN0VUC3_9BACI</name>
<dbReference type="Pfam" id="PF00082">
    <property type="entry name" value="Peptidase_S8"/>
    <property type="match status" value="1"/>
</dbReference>
<evidence type="ECO:0000256" key="1">
    <source>
        <dbReference type="ARBA" id="ARBA00001913"/>
    </source>
</evidence>
<keyword evidence="5 9" id="KW-0645">Protease</keyword>
<feature type="chain" id="PRO_5045940377" evidence="10">
    <location>
        <begin position="25"/>
        <end position="418"/>
    </location>
</feature>
<dbReference type="PROSITE" id="PS00137">
    <property type="entry name" value="SUBTILASE_HIS"/>
    <property type="match status" value="1"/>
</dbReference>
<dbReference type="SUPFAM" id="SSF52743">
    <property type="entry name" value="Subtilisin-like"/>
    <property type="match status" value="1"/>
</dbReference>
<dbReference type="InterPro" id="IPR050131">
    <property type="entry name" value="Peptidase_S8_subtilisin-like"/>
</dbReference>
<comment type="caution">
    <text evidence="12">The sequence shown here is derived from an EMBL/GenBank/DDBJ whole genome shotgun (WGS) entry which is preliminary data.</text>
</comment>
<evidence type="ECO:0000256" key="2">
    <source>
        <dbReference type="ARBA" id="ARBA00004613"/>
    </source>
</evidence>
<sequence length="418" mass="43868">MKKYLGVLLSMLLLISCFSFGAFAKVPSDSDERNAKDLRVLIQHKKANEKAQLQAKYGVRWDFEEKGFTTNVTEAQYEALQKNKNVEVSLVNKVYLDNVSTAASRTSTPSDQTPWGMEAIYNDANLQATSGGDNIRVAVLDTGTYTSHVDLVNNVEQCKDFSLFFFSMRNGSCNDINGHGTHVAGTVLADGGADGQGVYGVAPEAKLWSYKVLGDLGFGFSDDIANAIKHAADEGNRLGVNVVISMSLGSASKDSMIADAVTYAVNQGALVVAAAGNSGPDPGTIGYPGGVADAVAVAALENVQENGNYRVADFSSRGISGGAGDYVITEGDVELSAPGAAIESTWNDGGYNTISGTSMATPHISGLAAKIWAENPSLSNTQLRAELQNRARANDVNGGLHAASGDDIASGFGFPLVQ</sequence>
<keyword evidence="8" id="KW-0106">Calcium</keyword>
<proteinExistence type="inferred from homology"/>
<dbReference type="PANTHER" id="PTHR43806">
    <property type="entry name" value="PEPTIDASE S8"/>
    <property type="match status" value="1"/>
</dbReference>
<evidence type="ECO:0000313" key="13">
    <source>
        <dbReference type="Proteomes" id="UP001500782"/>
    </source>
</evidence>
<evidence type="ECO:0000259" key="11">
    <source>
        <dbReference type="Pfam" id="PF00082"/>
    </source>
</evidence>
<dbReference type="PROSITE" id="PS00138">
    <property type="entry name" value="SUBTILASE_SER"/>
    <property type="match status" value="1"/>
</dbReference>
<dbReference type="EMBL" id="BAAADJ010000004">
    <property type="protein sequence ID" value="GAA0317518.1"/>
    <property type="molecule type" value="Genomic_DNA"/>
</dbReference>
<dbReference type="PROSITE" id="PS51892">
    <property type="entry name" value="SUBTILASE"/>
    <property type="match status" value="1"/>
</dbReference>
<evidence type="ECO:0000256" key="7">
    <source>
        <dbReference type="ARBA" id="ARBA00022825"/>
    </source>
</evidence>
<evidence type="ECO:0000256" key="5">
    <source>
        <dbReference type="ARBA" id="ARBA00022670"/>
    </source>
</evidence>
<feature type="active site" description="Charge relay system" evidence="9">
    <location>
        <position position="179"/>
    </location>
</feature>
<evidence type="ECO:0000256" key="3">
    <source>
        <dbReference type="ARBA" id="ARBA00011073"/>
    </source>
</evidence>
<dbReference type="RefSeq" id="WP_425541775.1">
    <property type="nucleotide sequence ID" value="NZ_BAAADJ010000004.1"/>
</dbReference>
<dbReference type="PANTHER" id="PTHR43806:SF11">
    <property type="entry name" value="CEREVISIN-RELATED"/>
    <property type="match status" value="1"/>
</dbReference>
<comment type="similarity">
    <text evidence="3 9">Belongs to the peptidase S8 family.</text>
</comment>
<dbReference type="InterPro" id="IPR023828">
    <property type="entry name" value="Peptidase_S8_Ser-AS"/>
</dbReference>
<keyword evidence="7 9" id="KW-0720">Serine protease</keyword>
<dbReference type="InterPro" id="IPR015500">
    <property type="entry name" value="Peptidase_S8_subtilisin-rel"/>
</dbReference>
<dbReference type="InterPro" id="IPR000209">
    <property type="entry name" value="Peptidase_S8/S53_dom"/>
</dbReference>
<organism evidence="12 13">
    <name type="scientific">Bacillus carboniphilus</name>
    <dbReference type="NCBI Taxonomy" id="86663"/>
    <lineage>
        <taxon>Bacteria</taxon>
        <taxon>Bacillati</taxon>
        <taxon>Bacillota</taxon>
        <taxon>Bacilli</taxon>
        <taxon>Bacillales</taxon>
        <taxon>Bacillaceae</taxon>
        <taxon>Bacillus</taxon>
    </lineage>
</organism>
<keyword evidence="6 9" id="KW-0378">Hydrolase</keyword>
<feature type="active site" description="Charge relay system" evidence="9">
    <location>
        <position position="358"/>
    </location>
</feature>
<evidence type="ECO:0000256" key="4">
    <source>
        <dbReference type="ARBA" id="ARBA00022525"/>
    </source>
</evidence>
<evidence type="ECO:0000256" key="6">
    <source>
        <dbReference type="ARBA" id="ARBA00022801"/>
    </source>
</evidence>
<comment type="cofactor">
    <cofactor evidence="1">
        <name>Ca(2+)</name>
        <dbReference type="ChEBI" id="CHEBI:29108"/>
    </cofactor>
</comment>